<protein>
    <submittedName>
        <fullName evidence="1">Uncharacterized protein</fullName>
    </submittedName>
</protein>
<proteinExistence type="predicted"/>
<comment type="caution">
    <text evidence="1">The sequence shown here is derived from an EMBL/GenBank/DDBJ whole genome shotgun (WGS) entry which is preliminary data.</text>
</comment>
<evidence type="ECO:0000313" key="1">
    <source>
        <dbReference type="EMBL" id="OGZ36282.1"/>
    </source>
</evidence>
<name>A0A1G2FEQ6_9BACT</name>
<dbReference type="AlphaFoldDB" id="A0A1G2FEQ6"/>
<gene>
    <name evidence="1" type="ORF">A3J64_02955</name>
</gene>
<organism evidence="1 2">
    <name type="scientific">Candidatus Portnoybacteria bacterium RIFCSPHIGHO2_12_FULL_38_9</name>
    <dbReference type="NCBI Taxonomy" id="1801997"/>
    <lineage>
        <taxon>Bacteria</taxon>
        <taxon>Candidatus Portnoyibacteriota</taxon>
    </lineage>
</organism>
<accession>A0A1G2FEQ6</accession>
<sequence>MEMLERIIETLNIIERFLEDAISVYEREKSEIKHLELGQKLDPLQRFLPELKNVIEDLSKMQ</sequence>
<reference evidence="1 2" key="1">
    <citation type="journal article" date="2016" name="Nat. Commun.">
        <title>Thousands of microbial genomes shed light on interconnected biogeochemical processes in an aquifer system.</title>
        <authorList>
            <person name="Anantharaman K."/>
            <person name="Brown C.T."/>
            <person name="Hug L.A."/>
            <person name="Sharon I."/>
            <person name="Castelle C.J."/>
            <person name="Probst A.J."/>
            <person name="Thomas B.C."/>
            <person name="Singh A."/>
            <person name="Wilkins M.J."/>
            <person name="Karaoz U."/>
            <person name="Brodie E.L."/>
            <person name="Williams K.H."/>
            <person name="Hubbard S.S."/>
            <person name="Banfield J.F."/>
        </authorList>
    </citation>
    <scope>NUCLEOTIDE SEQUENCE [LARGE SCALE GENOMIC DNA]</scope>
</reference>
<evidence type="ECO:0000313" key="2">
    <source>
        <dbReference type="Proteomes" id="UP000177061"/>
    </source>
</evidence>
<dbReference type="Proteomes" id="UP000177061">
    <property type="component" value="Unassembled WGS sequence"/>
</dbReference>
<dbReference type="EMBL" id="MHNB01000028">
    <property type="protein sequence ID" value="OGZ36282.1"/>
    <property type="molecule type" value="Genomic_DNA"/>
</dbReference>